<evidence type="ECO:0000256" key="1">
    <source>
        <dbReference type="SAM" id="MobiDB-lite"/>
    </source>
</evidence>
<feature type="transmembrane region" description="Helical" evidence="2">
    <location>
        <begin position="49"/>
        <end position="72"/>
    </location>
</feature>
<proteinExistence type="predicted"/>
<gene>
    <name evidence="4" type="ORF">DES47_102192</name>
</gene>
<evidence type="ECO:0000313" key="4">
    <source>
        <dbReference type="EMBL" id="TDP72447.1"/>
    </source>
</evidence>
<feature type="domain" description="Phosphatidic acid phosphatase type 2/haloperoxidase" evidence="3">
    <location>
        <begin position="76"/>
        <end position="155"/>
    </location>
</feature>
<dbReference type="RefSeq" id="WP_133699913.1">
    <property type="nucleotide sequence ID" value="NZ_SNXS01000002.1"/>
</dbReference>
<keyword evidence="2" id="KW-1133">Transmembrane helix</keyword>
<dbReference type="EMBL" id="SNXS01000002">
    <property type="protein sequence ID" value="TDP72447.1"/>
    <property type="molecule type" value="Genomic_DNA"/>
</dbReference>
<feature type="region of interest" description="Disordered" evidence="1">
    <location>
        <begin position="204"/>
        <end position="227"/>
    </location>
</feature>
<comment type="caution">
    <text evidence="4">The sequence shown here is derived from an EMBL/GenBank/DDBJ whole genome shotgun (WGS) entry which is preliminary data.</text>
</comment>
<dbReference type="SUPFAM" id="SSF48317">
    <property type="entry name" value="Acid phosphatase/Vanadium-dependent haloperoxidase"/>
    <property type="match status" value="1"/>
</dbReference>
<accession>A0A4R6QP81</accession>
<sequence length="227" mass="24117">MIFDASWLPLFWRGVTRLGEAQILLPAALLAAAWLSWRVRAGQAALMWLVLLSAAAGLTTATKVAFIGWGLGSAAWDFTGISGHAMFAAAVHPLLLRVMATNAPPRTQSLAIATGFALALLVAQSRLEVHAHSVSEVVTGFGLGAAVSLAVLGWQHIPKMHAPPWVPLLLLAWLMALPAGAPPSRTHDMVTRLSLKLSGRHQAFTRHDLHKPPPPALPRHPLALAGA</sequence>
<evidence type="ECO:0000256" key="2">
    <source>
        <dbReference type="SAM" id="Phobius"/>
    </source>
</evidence>
<dbReference type="Proteomes" id="UP000295361">
    <property type="component" value="Unassembled WGS sequence"/>
</dbReference>
<evidence type="ECO:0000313" key="5">
    <source>
        <dbReference type="Proteomes" id="UP000295361"/>
    </source>
</evidence>
<name>A0A4R6QP81_9BURK</name>
<protein>
    <submittedName>
        <fullName evidence="4">PAP2 superfamily protein</fullName>
    </submittedName>
</protein>
<reference evidence="4 5" key="1">
    <citation type="submission" date="2019-03" db="EMBL/GenBank/DDBJ databases">
        <title>Genomic Encyclopedia of Type Strains, Phase IV (KMG-IV): sequencing the most valuable type-strain genomes for metagenomic binning, comparative biology and taxonomic classification.</title>
        <authorList>
            <person name="Goeker M."/>
        </authorList>
    </citation>
    <scope>NUCLEOTIDE SEQUENCE [LARGE SCALE GENOMIC DNA]</scope>
    <source>
        <strain evidence="4 5">DSM 16998</strain>
    </source>
</reference>
<feature type="transmembrane region" description="Helical" evidence="2">
    <location>
        <begin position="20"/>
        <end position="37"/>
    </location>
</feature>
<dbReference type="InterPro" id="IPR000326">
    <property type="entry name" value="PAP2/HPO"/>
</dbReference>
<keyword evidence="2" id="KW-0812">Transmembrane</keyword>
<dbReference type="InParanoid" id="A0A4R6QP81"/>
<organism evidence="4 5">
    <name type="scientific">Roseateles toxinivorans</name>
    <dbReference type="NCBI Taxonomy" id="270368"/>
    <lineage>
        <taxon>Bacteria</taxon>
        <taxon>Pseudomonadati</taxon>
        <taxon>Pseudomonadota</taxon>
        <taxon>Betaproteobacteria</taxon>
        <taxon>Burkholderiales</taxon>
        <taxon>Sphaerotilaceae</taxon>
        <taxon>Roseateles</taxon>
    </lineage>
</organism>
<feature type="transmembrane region" description="Helical" evidence="2">
    <location>
        <begin position="78"/>
        <end position="98"/>
    </location>
</feature>
<feature type="transmembrane region" description="Helical" evidence="2">
    <location>
        <begin position="110"/>
        <end position="127"/>
    </location>
</feature>
<dbReference type="Gene3D" id="1.20.144.10">
    <property type="entry name" value="Phosphatidic acid phosphatase type 2/haloperoxidase"/>
    <property type="match status" value="1"/>
</dbReference>
<keyword evidence="5" id="KW-1185">Reference proteome</keyword>
<keyword evidence="2" id="KW-0472">Membrane</keyword>
<dbReference type="OrthoDB" id="8590768at2"/>
<dbReference type="AlphaFoldDB" id="A0A4R6QP81"/>
<dbReference type="InterPro" id="IPR036938">
    <property type="entry name" value="PAP2/HPO_sf"/>
</dbReference>
<feature type="transmembrane region" description="Helical" evidence="2">
    <location>
        <begin position="133"/>
        <end position="152"/>
    </location>
</feature>
<evidence type="ECO:0000259" key="3">
    <source>
        <dbReference type="Pfam" id="PF01569"/>
    </source>
</evidence>
<dbReference type="Pfam" id="PF01569">
    <property type="entry name" value="PAP2"/>
    <property type="match status" value="1"/>
</dbReference>